<organism evidence="1 2">
    <name type="scientific">Melia azedarach</name>
    <name type="common">Chinaberry tree</name>
    <dbReference type="NCBI Taxonomy" id="155640"/>
    <lineage>
        <taxon>Eukaryota</taxon>
        <taxon>Viridiplantae</taxon>
        <taxon>Streptophyta</taxon>
        <taxon>Embryophyta</taxon>
        <taxon>Tracheophyta</taxon>
        <taxon>Spermatophyta</taxon>
        <taxon>Magnoliopsida</taxon>
        <taxon>eudicotyledons</taxon>
        <taxon>Gunneridae</taxon>
        <taxon>Pentapetalae</taxon>
        <taxon>rosids</taxon>
        <taxon>malvids</taxon>
        <taxon>Sapindales</taxon>
        <taxon>Meliaceae</taxon>
        <taxon>Melia</taxon>
    </lineage>
</organism>
<sequence length="93" mass="10268">MLVGSVQQRAFPHQPTKTPVKKIREVKKNKKNKKLKGREALSICGQKFFVPGVQASHLIQDGSQLAMEAREVLDNGGSVVVEKVALSSQERKT</sequence>
<gene>
    <name evidence="1" type="ORF">OWV82_006834</name>
</gene>
<proteinExistence type="predicted"/>
<evidence type="ECO:0000313" key="2">
    <source>
        <dbReference type="Proteomes" id="UP001164539"/>
    </source>
</evidence>
<protein>
    <submittedName>
        <fullName evidence="1">Uncharacterized protein</fullName>
    </submittedName>
</protein>
<name>A0ACC1YK93_MELAZ</name>
<evidence type="ECO:0000313" key="1">
    <source>
        <dbReference type="EMBL" id="KAJ4723464.1"/>
    </source>
</evidence>
<accession>A0ACC1YK93</accession>
<comment type="caution">
    <text evidence="1">The sequence shown here is derived from an EMBL/GenBank/DDBJ whole genome shotgun (WGS) entry which is preliminary data.</text>
</comment>
<reference evidence="1 2" key="1">
    <citation type="journal article" date="2023" name="Science">
        <title>Complex scaffold remodeling in plant triterpene biosynthesis.</title>
        <authorList>
            <person name="De La Pena R."/>
            <person name="Hodgson H."/>
            <person name="Liu J.C."/>
            <person name="Stephenson M.J."/>
            <person name="Martin A.C."/>
            <person name="Owen C."/>
            <person name="Harkess A."/>
            <person name="Leebens-Mack J."/>
            <person name="Jimenez L.E."/>
            <person name="Osbourn A."/>
            <person name="Sattely E.S."/>
        </authorList>
    </citation>
    <scope>NUCLEOTIDE SEQUENCE [LARGE SCALE GENOMIC DNA]</scope>
    <source>
        <strain evidence="2">cv. JPN11</strain>
        <tissue evidence="1">Leaf</tissue>
    </source>
</reference>
<keyword evidence="2" id="KW-1185">Reference proteome</keyword>
<dbReference type="EMBL" id="CM051396">
    <property type="protein sequence ID" value="KAJ4723464.1"/>
    <property type="molecule type" value="Genomic_DNA"/>
</dbReference>
<dbReference type="Proteomes" id="UP001164539">
    <property type="component" value="Chromosome 3"/>
</dbReference>